<dbReference type="EMBL" id="SBHX01000027">
    <property type="protein sequence ID" value="RWX32049.1"/>
    <property type="molecule type" value="Genomic_DNA"/>
</dbReference>
<feature type="compositionally biased region" description="Polar residues" evidence="1">
    <location>
        <begin position="8"/>
        <end position="21"/>
    </location>
</feature>
<evidence type="ECO:0000256" key="1">
    <source>
        <dbReference type="SAM" id="MobiDB-lite"/>
    </source>
</evidence>
<protein>
    <recommendedName>
        <fullName evidence="2">Phage protein Gp138 N-terminal domain-containing protein</fullName>
    </recommendedName>
</protein>
<dbReference type="RefSeq" id="WP_128410511.1">
    <property type="nucleotide sequence ID" value="NZ_SBHX01000027.1"/>
</dbReference>
<dbReference type="Gene3D" id="2.40.50.230">
    <property type="entry name" value="Gp5 N-terminal domain"/>
    <property type="match status" value="1"/>
</dbReference>
<dbReference type="InterPro" id="IPR037026">
    <property type="entry name" value="Vgr_OB-fold_dom_sf"/>
</dbReference>
<evidence type="ECO:0000313" key="3">
    <source>
        <dbReference type="EMBL" id="RWX32049.1"/>
    </source>
</evidence>
<comment type="caution">
    <text evidence="3">The sequence shown here is derived from an EMBL/GenBank/DDBJ whole genome shotgun (WGS) entry which is preliminary data.</text>
</comment>
<gene>
    <name evidence="3" type="ORF">EHI47_11750</name>
</gene>
<accession>A0A444I3U2</accession>
<evidence type="ECO:0000259" key="2">
    <source>
        <dbReference type="Pfam" id="PF18352"/>
    </source>
</evidence>
<feature type="region of interest" description="Disordered" evidence="1">
    <location>
        <begin position="1"/>
        <end position="28"/>
    </location>
</feature>
<reference evidence="3 4" key="1">
    <citation type="submission" date="2019-01" db="EMBL/GenBank/DDBJ databases">
        <title>RHIZO-ID as a novel technology for direct rhizobia identification.</title>
        <authorList>
            <person name="De Meyer S.E."/>
        </authorList>
    </citation>
    <scope>NUCLEOTIDE SEQUENCE [LARGE SCALE GENOMIC DNA]</scope>
    <source>
        <strain evidence="3 4">WSM448</strain>
    </source>
</reference>
<feature type="domain" description="Phage protein Gp138 N-terminal" evidence="2">
    <location>
        <begin position="31"/>
        <end position="123"/>
    </location>
</feature>
<dbReference type="InterPro" id="IPR041599">
    <property type="entry name" value="Gp138_N"/>
</dbReference>
<dbReference type="Proteomes" id="UP000283817">
    <property type="component" value="Unassembled WGS sequence"/>
</dbReference>
<dbReference type="Pfam" id="PF18352">
    <property type="entry name" value="Gp138_N"/>
    <property type="match status" value="1"/>
</dbReference>
<proteinExistence type="predicted"/>
<evidence type="ECO:0000313" key="4">
    <source>
        <dbReference type="Proteomes" id="UP000283817"/>
    </source>
</evidence>
<name>A0A444I3U2_RHILE</name>
<dbReference type="AlphaFoldDB" id="A0A444I3U2"/>
<sequence>MVGYLGKRTNQQRDITGQQAQSEREATWGPIPGEIVSYDAAAQTATVRPLYKPIHNGQPVEMPQLFEVPVDLPRTANAAVTFPIPAGTRVMLAPMMRSMDNYDADDDGAPFDGRSFHLADMRATITGGDSVSAPLANVDPDNTHIRFDAAGEYGLKGSPDGKFELIGSEGSIFDMLIEHVELTSEGFTLLGTEGLSHSPRYGEIGAELAVIAGKLRDMQI</sequence>
<organism evidence="3 4">
    <name type="scientific">Rhizobium leguminosarum</name>
    <dbReference type="NCBI Taxonomy" id="384"/>
    <lineage>
        <taxon>Bacteria</taxon>
        <taxon>Pseudomonadati</taxon>
        <taxon>Pseudomonadota</taxon>
        <taxon>Alphaproteobacteria</taxon>
        <taxon>Hyphomicrobiales</taxon>
        <taxon>Rhizobiaceae</taxon>
        <taxon>Rhizobium/Agrobacterium group</taxon>
        <taxon>Rhizobium</taxon>
    </lineage>
</organism>